<keyword evidence="11" id="KW-1185">Reference proteome</keyword>
<dbReference type="AlphaFoldDB" id="A0A8J5R1P8"/>
<dbReference type="PANTHER" id="PTHR11923">
    <property type="entry name" value="SCAVENGER RECEPTOR CLASS B TYPE-1 SR-B1"/>
    <property type="match status" value="1"/>
</dbReference>
<evidence type="ECO:0000313" key="10">
    <source>
        <dbReference type="EMBL" id="KAG8035024.1"/>
    </source>
</evidence>
<organism evidence="10 11">
    <name type="scientific">Cotesia typhae</name>
    <dbReference type="NCBI Taxonomy" id="2053667"/>
    <lineage>
        <taxon>Eukaryota</taxon>
        <taxon>Metazoa</taxon>
        <taxon>Ecdysozoa</taxon>
        <taxon>Arthropoda</taxon>
        <taxon>Hexapoda</taxon>
        <taxon>Insecta</taxon>
        <taxon>Pterygota</taxon>
        <taxon>Neoptera</taxon>
        <taxon>Endopterygota</taxon>
        <taxon>Hymenoptera</taxon>
        <taxon>Apocrita</taxon>
        <taxon>Ichneumonoidea</taxon>
        <taxon>Braconidae</taxon>
        <taxon>Microgastrinae</taxon>
        <taxon>Cotesia</taxon>
    </lineage>
</organism>
<reference evidence="10" key="2">
    <citation type="submission" date="2021-04" db="EMBL/GenBank/DDBJ databases">
        <title>Genome-wide patterns of bracovirus chromosomal integration into multiple host tissues during parasitism.</title>
        <authorList>
            <person name="Chebbi M.A.C."/>
        </authorList>
    </citation>
    <scope>NUCLEOTIDE SEQUENCE</scope>
    <source>
        <tissue evidence="10">Whole body</tissue>
    </source>
</reference>
<evidence type="ECO:0000256" key="9">
    <source>
        <dbReference type="SAM" id="Phobius"/>
    </source>
</evidence>
<gene>
    <name evidence="10" type="ORF">G9C98_005446</name>
</gene>
<protein>
    <recommendedName>
        <fullName evidence="12">Scavenger receptor class B member 1</fullName>
    </recommendedName>
</protein>
<dbReference type="InterPro" id="IPR002159">
    <property type="entry name" value="CD36_fam"/>
</dbReference>
<evidence type="ECO:0000256" key="4">
    <source>
        <dbReference type="ARBA" id="ARBA00022692"/>
    </source>
</evidence>
<evidence type="ECO:0000256" key="7">
    <source>
        <dbReference type="ARBA" id="ARBA00023180"/>
    </source>
</evidence>
<proteinExistence type="inferred from homology"/>
<name>A0A8J5R1P8_9HYME</name>
<comment type="subcellular location">
    <subcellularLocation>
        <location evidence="1">Cell membrane</location>
    </subcellularLocation>
</comment>
<comment type="similarity">
    <text evidence="2">Belongs to the CD36 family.</text>
</comment>
<dbReference type="PANTHER" id="PTHR11923:SF50">
    <property type="entry name" value="GH19047P"/>
    <property type="match status" value="1"/>
</dbReference>
<evidence type="ECO:0000256" key="8">
    <source>
        <dbReference type="SAM" id="MobiDB-lite"/>
    </source>
</evidence>
<dbReference type="OrthoDB" id="18585at2759"/>
<reference evidence="10" key="1">
    <citation type="submission" date="2020-03" db="EMBL/GenBank/DDBJ databases">
        <authorList>
            <person name="Chebbi M.A."/>
            <person name="Drezen J.M."/>
        </authorList>
    </citation>
    <scope>NUCLEOTIDE SEQUENCE</scope>
    <source>
        <tissue evidence="10">Whole body</tissue>
    </source>
</reference>
<keyword evidence="6 9" id="KW-0472">Membrane</keyword>
<keyword evidence="7" id="KW-0325">Glycoprotein</keyword>
<evidence type="ECO:0000256" key="1">
    <source>
        <dbReference type="ARBA" id="ARBA00004236"/>
    </source>
</evidence>
<evidence type="ECO:0000256" key="3">
    <source>
        <dbReference type="ARBA" id="ARBA00022475"/>
    </source>
</evidence>
<feature type="region of interest" description="Disordered" evidence="8">
    <location>
        <begin position="508"/>
        <end position="530"/>
    </location>
</feature>
<accession>A0A8J5R1P8</accession>
<evidence type="ECO:0000313" key="11">
    <source>
        <dbReference type="Proteomes" id="UP000729913"/>
    </source>
</evidence>
<keyword evidence="3" id="KW-1003">Cell membrane</keyword>
<dbReference type="GO" id="GO:0005886">
    <property type="term" value="C:plasma membrane"/>
    <property type="evidence" value="ECO:0007669"/>
    <property type="project" value="UniProtKB-SubCell"/>
</dbReference>
<dbReference type="GO" id="GO:0005044">
    <property type="term" value="F:scavenger receptor activity"/>
    <property type="evidence" value="ECO:0007669"/>
    <property type="project" value="TreeGrafter"/>
</dbReference>
<evidence type="ECO:0008006" key="12">
    <source>
        <dbReference type="Google" id="ProtNLM"/>
    </source>
</evidence>
<evidence type="ECO:0000256" key="5">
    <source>
        <dbReference type="ARBA" id="ARBA00022989"/>
    </source>
</evidence>
<keyword evidence="5 9" id="KW-1133">Transmembrane helix</keyword>
<dbReference type="GO" id="GO:0005737">
    <property type="term" value="C:cytoplasm"/>
    <property type="evidence" value="ECO:0007669"/>
    <property type="project" value="TreeGrafter"/>
</dbReference>
<sequence length="530" mass="59388">MTQGLSVMEKPLSLSSTSRRHLHLRKIIIASFFGVTVSSLLLFIIFWCTNLFQNTILSSLVVKNGSPMLEWFIRPPIRAVYKIRIFNYTNVIDYQRGRAKKLKVQETGPYIYRETLTRVNYTFNSDGSVSFKEKRSYQWEGGSPDDEIVIVPNVSLLASMATMRDTPFLAQLAFTGVLSTLQSNTFLSLPVNGLLWGYDDKIFELAKPFISLNNNIPFDKFGLLAFKNGISPDVITMKSGINDLNEYSMIQSINGKKHKKIWNDEKCDKIYGTQGYTFPLKMFQGPNKTLEVYSADMCRTLYLRNVGTGSSFGIPSLTFKPAEDIFDYSLDSNRCYCPESTPGVESSRICPPNGLFNSSACLFNMPFLTSFPHFYSGDKILLNNVEGLNPQAELHESHIELHPRLGVLIGGASRIQLNIEARRAIGVPFHGGLDDGQILPLIWIELTIDDIPEPLLSSLKHGYYTVAAVETGIQWGSIIAFILSTCGLMHVWRKQKKESAALRTINLSNSPQDSAKPHDESELASVKISS</sequence>
<dbReference type="Pfam" id="PF01130">
    <property type="entry name" value="CD36"/>
    <property type="match status" value="1"/>
</dbReference>
<dbReference type="Proteomes" id="UP000729913">
    <property type="component" value="Unassembled WGS sequence"/>
</dbReference>
<feature type="transmembrane region" description="Helical" evidence="9">
    <location>
        <begin position="27"/>
        <end position="47"/>
    </location>
</feature>
<dbReference type="EMBL" id="JAAOIC020000065">
    <property type="protein sequence ID" value="KAG8035024.1"/>
    <property type="molecule type" value="Genomic_DNA"/>
</dbReference>
<evidence type="ECO:0000256" key="6">
    <source>
        <dbReference type="ARBA" id="ARBA00023136"/>
    </source>
</evidence>
<comment type="caution">
    <text evidence="10">The sequence shown here is derived from an EMBL/GenBank/DDBJ whole genome shotgun (WGS) entry which is preliminary data.</text>
</comment>
<keyword evidence="4 9" id="KW-0812">Transmembrane</keyword>
<evidence type="ECO:0000256" key="2">
    <source>
        <dbReference type="ARBA" id="ARBA00010532"/>
    </source>
</evidence>